<dbReference type="GO" id="GO:0008270">
    <property type="term" value="F:zinc ion binding"/>
    <property type="evidence" value="ECO:0007669"/>
    <property type="project" value="UniProtKB-KW"/>
</dbReference>
<dbReference type="Gene3D" id="3.30.40.10">
    <property type="entry name" value="Zinc/RING finger domain, C3HC4 (zinc finger)"/>
    <property type="match status" value="1"/>
</dbReference>
<feature type="transmembrane region" description="Helical" evidence="5">
    <location>
        <begin position="128"/>
        <end position="149"/>
    </location>
</feature>
<sequence length="308" mass="33922">MAARDAQIDEDLLLARRLQQEELMGAEPADADGVIREQTNDIASSIRASPRCVAIVIACSVIEVIAGIVVLVLSPVSSTCSYNVALSTGLIVFLARHVVTIPHEHFRCAAQRHENQQAMRMSARFDTVRLYTFLSFAGVAFLFLTDASYTNGSGCSAIPDGTSSQHLRIFFIVLLSVHLTITFSSVVILAMICLCFPCLLFLMRFVKPQHAGLDKESVKKLPERVFKVEDDHGQHASNPPTCVICQTDYADGDQLKHLNCNHEFHSSCLDQWLELKASCPLCREVVGRPDRPSADVVNIPMDAEHVAT</sequence>
<dbReference type="GO" id="GO:0006511">
    <property type="term" value="P:ubiquitin-dependent protein catabolic process"/>
    <property type="evidence" value="ECO:0007669"/>
    <property type="project" value="TreeGrafter"/>
</dbReference>
<dbReference type="CDD" id="cd16454">
    <property type="entry name" value="RING-H2_PA-TM-RING"/>
    <property type="match status" value="1"/>
</dbReference>
<feature type="domain" description="RING-type" evidence="6">
    <location>
        <begin position="242"/>
        <end position="283"/>
    </location>
</feature>
<keyword evidence="5" id="KW-1133">Transmembrane helix</keyword>
<evidence type="ECO:0000259" key="6">
    <source>
        <dbReference type="PROSITE" id="PS50089"/>
    </source>
</evidence>
<proteinExistence type="predicted"/>
<dbReference type="AlphaFoldDB" id="A0A0G4IVL7"/>
<keyword evidence="5" id="KW-0812">Transmembrane</keyword>
<feature type="transmembrane region" description="Helical" evidence="5">
    <location>
        <begin position="169"/>
        <end position="202"/>
    </location>
</feature>
<keyword evidence="3" id="KW-0862">Zinc</keyword>
<evidence type="ECO:0000256" key="2">
    <source>
        <dbReference type="ARBA" id="ARBA00022771"/>
    </source>
</evidence>
<reference evidence="8 10" key="2">
    <citation type="submission" date="2018-03" db="EMBL/GenBank/DDBJ databases">
        <authorList>
            <person name="Fogelqvist J."/>
        </authorList>
    </citation>
    <scope>NUCLEOTIDE SEQUENCE [LARGE SCALE GENOMIC DNA]</scope>
</reference>
<dbReference type="PROSITE" id="PS50089">
    <property type="entry name" value="ZF_RING_2"/>
    <property type="match status" value="1"/>
</dbReference>
<dbReference type="EMBL" id="OVEO01000007">
    <property type="protein sequence ID" value="SPQ97298.1"/>
    <property type="molecule type" value="Genomic_DNA"/>
</dbReference>
<evidence type="ECO:0000313" key="8">
    <source>
        <dbReference type="EMBL" id="SPQ97298.1"/>
    </source>
</evidence>
<evidence type="ECO:0000313" key="10">
    <source>
        <dbReference type="Proteomes" id="UP000290189"/>
    </source>
</evidence>
<evidence type="ECO:0000256" key="1">
    <source>
        <dbReference type="ARBA" id="ARBA00022723"/>
    </source>
</evidence>
<evidence type="ECO:0000313" key="9">
    <source>
        <dbReference type="Proteomes" id="UP000039324"/>
    </source>
</evidence>
<keyword evidence="9" id="KW-1185">Reference proteome</keyword>
<reference evidence="7 9" key="1">
    <citation type="submission" date="2015-02" db="EMBL/GenBank/DDBJ databases">
        <authorList>
            <person name="Chooi Y.-H."/>
        </authorList>
    </citation>
    <scope>NUCLEOTIDE SEQUENCE [LARGE SCALE GENOMIC DNA]</scope>
    <source>
        <strain evidence="7">E3</strain>
    </source>
</reference>
<dbReference type="OrthoDB" id="8062037at2759"/>
<keyword evidence="5" id="KW-0472">Membrane</keyword>
<evidence type="ECO:0000313" key="7">
    <source>
        <dbReference type="EMBL" id="CEO99282.1"/>
    </source>
</evidence>
<keyword evidence="2 4" id="KW-0863">Zinc-finger</keyword>
<evidence type="ECO:0000256" key="5">
    <source>
        <dbReference type="SAM" id="Phobius"/>
    </source>
</evidence>
<organism evidence="7 9">
    <name type="scientific">Plasmodiophora brassicae</name>
    <name type="common">Clubroot disease agent</name>
    <dbReference type="NCBI Taxonomy" id="37360"/>
    <lineage>
        <taxon>Eukaryota</taxon>
        <taxon>Sar</taxon>
        <taxon>Rhizaria</taxon>
        <taxon>Endomyxa</taxon>
        <taxon>Phytomyxea</taxon>
        <taxon>Plasmodiophorida</taxon>
        <taxon>Plasmodiophoridae</taxon>
        <taxon>Plasmodiophora</taxon>
    </lineage>
</organism>
<dbReference type="Pfam" id="PF13639">
    <property type="entry name" value="zf-RING_2"/>
    <property type="match status" value="1"/>
</dbReference>
<dbReference type="InterPro" id="IPR001841">
    <property type="entry name" value="Znf_RING"/>
</dbReference>
<keyword evidence="8" id="KW-0496">Mitochondrion</keyword>
<dbReference type="Proteomes" id="UP000039324">
    <property type="component" value="Unassembled WGS sequence"/>
</dbReference>
<dbReference type="PANTHER" id="PTHR45931">
    <property type="entry name" value="SI:CH211-59O9.10"/>
    <property type="match status" value="1"/>
</dbReference>
<accession>A0A0G4IVL7</accession>
<dbReference type="InterPro" id="IPR013083">
    <property type="entry name" value="Znf_RING/FYVE/PHD"/>
</dbReference>
<feature type="transmembrane region" description="Helical" evidence="5">
    <location>
        <begin position="52"/>
        <end position="76"/>
    </location>
</feature>
<dbReference type="GO" id="GO:0005634">
    <property type="term" value="C:nucleus"/>
    <property type="evidence" value="ECO:0007669"/>
    <property type="project" value="TreeGrafter"/>
</dbReference>
<dbReference type="InterPro" id="IPR051834">
    <property type="entry name" value="RING_finger_E3_ligase"/>
</dbReference>
<dbReference type="EMBL" id="CDSF01000090">
    <property type="protein sequence ID" value="CEO99282.1"/>
    <property type="molecule type" value="Genomic_DNA"/>
</dbReference>
<dbReference type="GO" id="GO:0061630">
    <property type="term" value="F:ubiquitin protein ligase activity"/>
    <property type="evidence" value="ECO:0007669"/>
    <property type="project" value="TreeGrafter"/>
</dbReference>
<dbReference type="PANTHER" id="PTHR45931:SF3">
    <property type="entry name" value="RING ZINC FINGER-CONTAINING PROTEIN"/>
    <property type="match status" value="1"/>
</dbReference>
<dbReference type="SMART" id="SM00184">
    <property type="entry name" value="RING"/>
    <property type="match status" value="1"/>
</dbReference>
<name>A0A0G4IVL7_PLABS</name>
<dbReference type="SUPFAM" id="SSF57850">
    <property type="entry name" value="RING/U-box"/>
    <property type="match status" value="1"/>
</dbReference>
<protein>
    <recommendedName>
        <fullName evidence="6">RING-type domain-containing protein</fullName>
    </recommendedName>
</protein>
<dbReference type="STRING" id="37360.A0A0G4IVL7"/>
<evidence type="ECO:0000256" key="4">
    <source>
        <dbReference type="PROSITE-ProRule" id="PRU00175"/>
    </source>
</evidence>
<geneLocation type="mitochondrion" evidence="8"/>
<gene>
    <name evidence="7" type="ORF">PBRA_001188</name>
    <name evidence="8" type="ORF">PLBR_LOCUS4513</name>
</gene>
<evidence type="ECO:0000256" key="3">
    <source>
        <dbReference type="ARBA" id="ARBA00022833"/>
    </source>
</evidence>
<feature type="transmembrane region" description="Helical" evidence="5">
    <location>
        <begin position="82"/>
        <end position="99"/>
    </location>
</feature>
<keyword evidence="1" id="KW-0479">Metal-binding</keyword>
<dbReference type="Proteomes" id="UP000290189">
    <property type="component" value="Unassembled WGS sequence"/>
</dbReference>